<feature type="active site" evidence="8">
    <location>
        <position position="233"/>
    </location>
</feature>
<evidence type="ECO:0008006" key="13">
    <source>
        <dbReference type="Google" id="ProtNLM"/>
    </source>
</evidence>
<dbReference type="Pfam" id="PF00295">
    <property type="entry name" value="Glyco_hydro_28"/>
    <property type="match status" value="2"/>
</dbReference>
<keyword evidence="6 9" id="KW-0326">Glycosidase</keyword>
<dbReference type="InterPro" id="IPR000743">
    <property type="entry name" value="Glyco_hydro_28"/>
</dbReference>
<feature type="chain" id="PRO_5043007968" description="Polygalacturonase" evidence="10">
    <location>
        <begin position="20"/>
        <end position="364"/>
    </location>
</feature>
<evidence type="ECO:0000256" key="8">
    <source>
        <dbReference type="PROSITE-ProRule" id="PRU10052"/>
    </source>
</evidence>
<evidence type="ECO:0000256" key="6">
    <source>
        <dbReference type="ARBA" id="ARBA00023295"/>
    </source>
</evidence>
<dbReference type="PANTHER" id="PTHR31375">
    <property type="match status" value="1"/>
</dbReference>
<gene>
    <name evidence="11" type="ORF">RIF29_24380</name>
</gene>
<evidence type="ECO:0000256" key="7">
    <source>
        <dbReference type="ARBA" id="ARBA00023316"/>
    </source>
</evidence>
<evidence type="ECO:0000256" key="3">
    <source>
        <dbReference type="ARBA" id="ARBA00022512"/>
    </source>
</evidence>
<evidence type="ECO:0000313" key="12">
    <source>
        <dbReference type="Proteomes" id="UP001372338"/>
    </source>
</evidence>
<organism evidence="11 12">
    <name type="scientific">Crotalaria pallida</name>
    <name type="common">Smooth rattlebox</name>
    <name type="synonym">Crotalaria striata</name>
    <dbReference type="NCBI Taxonomy" id="3830"/>
    <lineage>
        <taxon>Eukaryota</taxon>
        <taxon>Viridiplantae</taxon>
        <taxon>Streptophyta</taxon>
        <taxon>Embryophyta</taxon>
        <taxon>Tracheophyta</taxon>
        <taxon>Spermatophyta</taxon>
        <taxon>Magnoliopsida</taxon>
        <taxon>eudicotyledons</taxon>
        <taxon>Gunneridae</taxon>
        <taxon>Pentapetalae</taxon>
        <taxon>rosids</taxon>
        <taxon>fabids</taxon>
        <taxon>Fabales</taxon>
        <taxon>Fabaceae</taxon>
        <taxon>Papilionoideae</taxon>
        <taxon>50 kb inversion clade</taxon>
        <taxon>genistoids sensu lato</taxon>
        <taxon>core genistoids</taxon>
        <taxon>Crotalarieae</taxon>
        <taxon>Crotalaria</taxon>
    </lineage>
</organism>
<protein>
    <recommendedName>
        <fullName evidence="13">Polygalacturonase</fullName>
    </recommendedName>
</protein>
<proteinExistence type="inferred from homology"/>
<dbReference type="GO" id="GO:0004650">
    <property type="term" value="F:polygalacturonase activity"/>
    <property type="evidence" value="ECO:0007669"/>
    <property type="project" value="InterPro"/>
</dbReference>
<evidence type="ECO:0000256" key="2">
    <source>
        <dbReference type="ARBA" id="ARBA00008834"/>
    </source>
</evidence>
<keyword evidence="12" id="KW-1185">Reference proteome</keyword>
<evidence type="ECO:0000256" key="1">
    <source>
        <dbReference type="ARBA" id="ARBA00004191"/>
    </source>
</evidence>
<evidence type="ECO:0000256" key="9">
    <source>
        <dbReference type="RuleBase" id="RU361169"/>
    </source>
</evidence>
<dbReference type="InterPro" id="IPR012334">
    <property type="entry name" value="Pectin_lyas_fold"/>
</dbReference>
<comment type="similarity">
    <text evidence="2 9">Belongs to the glycosyl hydrolase 28 family.</text>
</comment>
<dbReference type="InterPro" id="IPR011050">
    <property type="entry name" value="Pectin_lyase_fold/virulence"/>
</dbReference>
<dbReference type="Gene3D" id="2.160.20.10">
    <property type="entry name" value="Single-stranded right-handed beta-helix, Pectin lyase-like"/>
    <property type="match status" value="1"/>
</dbReference>
<accession>A0AAN9EKB0</accession>
<dbReference type="GO" id="GO:0005975">
    <property type="term" value="P:carbohydrate metabolic process"/>
    <property type="evidence" value="ECO:0007669"/>
    <property type="project" value="InterPro"/>
</dbReference>
<keyword evidence="7" id="KW-0961">Cell wall biogenesis/degradation</keyword>
<keyword evidence="3" id="KW-0134">Cell wall</keyword>
<dbReference type="PROSITE" id="PS00502">
    <property type="entry name" value="POLYGALACTURONASE"/>
    <property type="match status" value="1"/>
</dbReference>
<dbReference type="AlphaFoldDB" id="A0AAN9EKB0"/>
<dbReference type="Proteomes" id="UP001372338">
    <property type="component" value="Unassembled WGS sequence"/>
</dbReference>
<reference evidence="11 12" key="1">
    <citation type="submission" date="2024-01" db="EMBL/GenBank/DDBJ databases">
        <title>The genomes of 5 underutilized Papilionoideae crops provide insights into root nodulation and disease resistanc.</title>
        <authorList>
            <person name="Yuan L."/>
        </authorList>
    </citation>
    <scope>NUCLEOTIDE SEQUENCE [LARGE SCALE GENOMIC DNA]</scope>
    <source>
        <strain evidence="11">ZHUSHIDOU_FW_LH</strain>
        <tissue evidence="11">Leaf</tissue>
    </source>
</reference>
<keyword evidence="5 9" id="KW-0378">Hydrolase</keyword>
<keyword evidence="4" id="KW-0964">Secreted</keyword>
<dbReference type="GO" id="GO:0071555">
    <property type="term" value="P:cell wall organization"/>
    <property type="evidence" value="ECO:0007669"/>
    <property type="project" value="UniProtKB-KW"/>
</dbReference>
<evidence type="ECO:0000256" key="4">
    <source>
        <dbReference type="ARBA" id="ARBA00022525"/>
    </source>
</evidence>
<evidence type="ECO:0000256" key="10">
    <source>
        <dbReference type="SAM" id="SignalP"/>
    </source>
</evidence>
<keyword evidence="10" id="KW-0732">Signal</keyword>
<evidence type="ECO:0000256" key="5">
    <source>
        <dbReference type="ARBA" id="ARBA00022801"/>
    </source>
</evidence>
<comment type="subcellular location">
    <subcellularLocation>
        <location evidence="1">Secreted</location>
        <location evidence="1">Cell wall</location>
    </subcellularLocation>
</comment>
<name>A0AAN9EKB0_CROPI</name>
<dbReference type="SUPFAM" id="SSF51126">
    <property type="entry name" value="Pectin lyase-like"/>
    <property type="match status" value="1"/>
</dbReference>
<sequence length="364" mass="38960">MQGVVVIFFILSFASFCSCNRQLEAYTSKTIFNVMDYGAVGDGFTDDSEAFLKAWDKACSTSDGNETLEVPRGKTFLLKPLNFTGPCKCSSIHFKLEGNLVAPNSTDAWEGLSRLKWIQFMNIDGLIFNGGGQIDGRGSALKFIKCNYLQIRDTHHVNSAKGHITINNCNHTTIFNLTVTAPEDSPNTDGFDISGSNYVTLEHTTIGTGDDCIAINGGTSNINITNMICGPGHGISIGSLGKNGAYETVENVYVGHSNINGTTNGLRIKTWEGGRGYGPGIEITGVTYNEVHGTSNTKVAINLGCSQSKGCNEMLMDTVNLTASDTLGTTKTISTCENAKGKAKSVSPEVSCLIILDTRTPPVF</sequence>
<comment type="caution">
    <text evidence="11">The sequence shown here is derived from an EMBL/GenBank/DDBJ whole genome shotgun (WGS) entry which is preliminary data.</text>
</comment>
<feature type="signal peptide" evidence="10">
    <location>
        <begin position="1"/>
        <end position="19"/>
    </location>
</feature>
<dbReference type="EMBL" id="JAYWIO010000005">
    <property type="protein sequence ID" value="KAK7258793.1"/>
    <property type="molecule type" value="Genomic_DNA"/>
</dbReference>
<evidence type="ECO:0000313" key="11">
    <source>
        <dbReference type="EMBL" id="KAK7258793.1"/>
    </source>
</evidence>